<feature type="region of interest" description="Disordered" evidence="1">
    <location>
        <begin position="357"/>
        <end position="377"/>
    </location>
</feature>
<organism evidence="2 3">
    <name type="scientific">Eumeta variegata</name>
    <name type="common">Bagworm moth</name>
    <name type="synonym">Eumeta japonica</name>
    <dbReference type="NCBI Taxonomy" id="151549"/>
    <lineage>
        <taxon>Eukaryota</taxon>
        <taxon>Metazoa</taxon>
        <taxon>Ecdysozoa</taxon>
        <taxon>Arthropoda</taxon>
        <taxon>Hexapoda</taxon>
        <taxon>Insecta</taxon>
        <taxon>Pterygota</taxon>
        <taxon>Neoptera</taxon>
        <taxon>Endopterygota</taxon>
        <taxon>Lepidoptera</taxon>
        <taxon>Glossata</taxon>
        <taxon>Ditrysia</taxon>
        <taxon>Tineoidea</taxon>
        <taxon>Psychidae</taxon>
        <taxon>Oiketicinae</taxon>
        <taxon>Eumeta</taxon>
    </lineage>
</organism>
<evidence type="ECO:0000313" key="3">
    <source>
        <dbReference type="Proteomes" id="UP000299102"/>
    </source>
</evidence>
<feature type="region of interest" description="Disordered" evidence="1">
    <location>
        <begin position="271"/>
        <end position="293"/>
    </location>
</feature>
<proteinExistence type="predicted"/>
<reference evidence="2 3" key="1">
    <citation type="journal article" date="2019" name="Commun. Biol.">
        <title>The bagworm genome reveals a unique fibroin gene that provides high tensile strength.</title>
        <authorList>
            <person name="Kono N."/>
            <person name="Nakamura H."/>
            <person name="Ohtoshi R."/>
            <person name="Tomita M."/>
            <person name="Numata K."/>
            <person name="Arakawa K."/>
        </authorList>
    </citation>
    <scope>NUCLEOTIDE SEQUENCE [LARGE SCALE GENOMIC DNA]</scope>
</reference>
<comment type="caution">
    <text evidence="2">The sequence shown here is derived from an EMBL/GenBank/DDBJ whole genome shotgun (WGS) entry which is preliminary data.</text>
</comment>
<dbReference type="Proteomes" id="UP000299102">
    <property type="component" value="Unassembled WGS sequence"/>
</dbReference>
<feature type="region of interest" description="Disordered" evidence="1">
    <location>
        <begin position="1"/>
        <end position="71"/>
    </location>
</feature>
<gene>
    <name evidence="2" type="ORF">EVAR_25239_1</name>
</gene>
<feature type="compositionally biased region" description="Low complexity" evidence="1">
    <location>
        <begin position="274"/>
        <end position="293"/>
    </location>
</feature>
<protein>
    <submittedName>
        <fullName evidence="2">Uncharacterized protein</fullName>
    </submittedName>
</protein>
<feature type="compositionally biased region" description="Basic and acidic residues" evidence="1">
    <location>
        <begin position="59"/>
        <end position="68"/>
    </location>
</feature>
<dbReference type="AlphaFoldDB" id="A0A4C1WJ72"/>
<dbReference type="EMBL" id="BGZK01000567">
    <property type="protein sequence ID" value="GBP50542.1"/>
    <property type="molecule type" value="Genomic_DNA"/>
</dbReference>
<evidence type="ECO:0000256" key="1">
    <source>
        <dbReference type="SAM" id="MobiDB-lite"/>
    </source>
</evidence>
<evidence type="ECO:0000313" key="2">
    <source>
        <dbReference type="EMBL" id="GBP50542.1"/>
    </source>
</evidence>
<sequence length="442" mass="48084">MRDTRAPRGRNPNYEQSPLPDFARKSRGAADVGGTRSNVARAEAGALLGDTKFTQPWGDENKESESETVHTPATAVCDNEKVRDRERAASADVETALDTLMRILASSSYSKEGLVLTIGIKYVAHFSETDALGCNFGRGSKSHSVIRTEPVKMPNLRHQGLDSLLVSTQHPRRQGELILPRLYNAAPYELCKTETGYFAVKLGDFRSIALNELKNSNNRQIVSRTSTGAGDARALRPTAGSSAGAGRRPTILYINDILVVVGGRALTHSSEKCASASRGPRAATAPPRPVAVAPRARARSVAFPFYSPHAKTGNIGSDVPRLGTSRRTTEDRRDVQRGGNYYRDDLPSANYDVYSHGRADASPPRAPSPGVGGVDVSPSRVQNKVKRLAGIRKRNGYHNEHTALALLVRRRLTAHVRAHREPHSDLSINTLCTVPCNSHKNY</sequence>
<feature type="compositionally biased region" description="Basic and acidic residues" evidence="1">
    <location>
        <begin position="327"/>
        <end position="342"/>
    </location>
</feature>
<feature type="region of interest" description="Disordered" evidence="1">
    <location>
        <begin position="314"/>
        <end position="342"/>
    </location>
</feature>
<accession>A0A4C1WJ72</accession>
<keyword evidence="3" id="KW-1185">Reference proteome</keyword>
<name>A0A4C1WJ72_EUMVA</name>